<reference evidence="2 3" key="1">
    <citation type="submission" date="2019-10" db="EMBL/GenBank/DDBJ databases">
        <title>A soil myxobacterium in the family Polyangiaceae.</title>
        <authorList>
            <person name="Li Y."/>
            <person name="Wang J."/>
        </authorList>
    </citation>
    <scope>NUCLEOTIDE SEQUENCE [LARGE SCALE GENOMIC DNA]</scope>
    <source>
        <strain evidence="2 3">DSM 14734</strain>
    </source>
</reference>
<dbReference type="RefSeq" id="WP_153821054.1">
    <property type="nucleotide sequence ID" value="NZ_WJIE01000005.1"/>
</dbReference>
<dbReference type="AlphaFoldDB" id="A0A6N7PVG6"/>
<dbReference type="Proteomes" id="UP000440224">
    <property type="component" value="Unassembled WGS sequence"/>
</dbReference>
<feature type="transmembrane region" description="Helical" evidence="1">
    <location>
        <begin position="119"/>
        <end position="144"/>
    </location>
</feature>
<gene>
    <name evidence="2" type="ORF">GF068_20300</name>
</gene>
<feature type="transmembrane region" description="Helical" evidence="1">
    <location>
        <begin position="439"/>
        <end position="457"/>
    </location>
</feature>
<feature type="transmembrane region" description="Helical" evidence="1">
    <location>
        <begin position="189"/>
        <end position="209"/>
    </location>
</feature>
<feature type="transmembrane region" description="Helical" evidence="1">
    <location>
        <begin position="358"/>
        <end position="376"/>
    </location>
</feature>
<accession>A0A6N7PVG6</accession>
<feature type="transmembrane region" description="Helical" evidence="1">
    <location>
        <begin position="412"/>
        <end position="432"/>
    </location>
</feature>
<feature type="transmembrane region" description="Helical" evidence="1">
    <location>
        <begin position="37"/>
        <end position="58"/>
    </location>
</feature>
<keyword evidence="1" id="KW-1133">Transmembrane helix</keyword>
<protein>
    <recommendedName>
        <fullName evidence="4">Glycosyltransferase RgtA/B/C/D-like domain-containing protein</fullName>
    </recommendedName>
</protein>
<organism evidence="2 3">
    <name type="scientific">Polyangium spumosum</name>
    <dbReference type="NCBI Taxonomy" id="889282"/>
    <lineage>
        <taxon>Bacteria</taxon>
        <taxon>Pseudomonadati</taxon>
        <taxon>Myxococcota</taxon>
        <taxon>Polyangia</taxon>
        <taxon>Polyangiales</taxon>
        <taxon>Polyangiaceae</taxon>
        <taxon>Polyangium</taxon>
    </lineage>
</organism>
<keyword evidence="1" id="KW-0472">Membrane</keyword>
<feature type="transmembrane region" description="Helical" evidence="1">
    <location>
        <begin position="12"/>
        <end position="30"/>
    </location>
</feature>
<sequence length="704" mass="74340">MRFGLPRDPAQIAALLAALITLAFAPRFLRPAPRSRLFLLLAALAAAALSAAYVALYLRGGPRIIDATSYFLEARLLATGQLAFPLDEPVASTLGRFLVRADSPDGPTAAVLFPPGYPALLALGFLARAPLATGPLLAAALTIATYALAERALPEDTPLADRVSLARLATLFSVLCAALRYHTADTMSHGLAALCFTSALALALAAVRALEARRSALLPSLGAGFFAGWLAATRPPSALALLLALAFLLVATRDTTARASRASRLASLVLLAAGALPGLALLIAHQHAATGELFTSSQRLYYALSDGPPGCFRYGFGASIGCLGEHGDFVRHNLPDGYGAYAAAATTLRRLKQHLVDAGNAEPFTLLVLLGAVLAARMPRARLLPVAITLQIAAYVPFYFDGNYPGGGARFYADVLPLEHILAALAVTHLAARAKDPRHVSLVVAAAVAALPLGFAFRAGFDHAALRDREGGLPMFEPARLAHLPTRALVFIDTDHGFNLAFDPDTKRGHVITRYRGDALDRFTWEAHGKPPAYRYLFPIPPDGEPPPRPPELVPYSFDLQAPLALEGENLWPALAQEGAFALPAWATDACASERRWLALTPSTQGGAVTLSLPAPFLAGHHVAPRLALLGPTSVTVSLHVDGQTLHTHELTPPDAPRSPCVTLPAFPIPAGARSVALTLRAGPLPPGSLVALDRLERLESESH</sequence>
<keyword evidence="1" id="KW-0812">Transmembrane</keyword>
<feature type="transmembrane region" description="Helical" evidence="1">
    <location>
        <begin position="238"/>
        <end position="253"/>
    </location>
</feature>
<evidence type="ECO:0008006" key="4">
    <source>
        <dbReference type="Google" id="ProtNLM"/>
    </source>
</evidence>
<evidence type="ECO:0000256" key="1">
    <source>
        <dbReference type="SAM" id="Phobius"/>
    </source>
</evidence>
<dbReference type="OrthoDB" id="5493673at2"/>
<evidence type="ECO:0000313" key="2">
    <source>
        <dbReference type="EMBL" id="MRG94245.1"/>
    </source>
</evidence>
<comment type="caution">
    <text evidence="2">The sequence shown here is derived from an EMBL/GenBank/DDBJ whole genome shotgun (WGS) entry which is preliminary data.</text>
</comment>
<feature type="transmembrane region" description="Helical" evidence="1">
    <location>
        <begin position="265"/>
        <end position="284"/>
    </location>
</feature>
<name>A0A6N7PVG6_9BACT</name>
<proteinExistence type="predicted"/>
<keyword evidence="3" id="KW-1185">Reference proteome</keyword>
<dbReference type="EMBL" id="WJIE01000005">
    <property type="protein sequence ID" value="MRG94245.1"/>
    <property type="molecule type" value="Genomic_DNA"/>
</dbReference>
<feature type="transmembrane region" description="Helical" evidence="1">
    <location>
        <begin position="383"/>
        <end position="400"/>
    </location>
</feature>
<evidence type="ECO:0000313" key="3">
    <source>
        <dbReference type="Proteomes" id="UP000440224"/>
    </source>
</evidence>